<dbReference type="eggNOG" id="COG1432">
    <property type="taxonomic scope" value="Bacteria"/>
</dbReference>
<dbReference type="Proteomes" id="UP000025241">
    <property type="component" value="Chromosome I"/>
</dbReference>
<dbReference type="KEGG" id="pkc:PKB_5752"/>
<dbReference type="RefSeq" id="WP_043256624.1">
    <property type="nucleotide sequence ID" value="NZ_HG322950.1"/>
</dbReference>
<dbReference type="STRING" id="1301098.PKB_5752"/>
<dbReference type="CDD" id="cd18722">
    <property type="entry name" value="PIN_NicB-like"/>
    <property type="match status" value="1"/>
</dbReference>
<dbReference type="EMBL" id="HG322950">
    <property type="protein sequence ID" value="CDF87057.1"/>
    <property type="molecule type" value="Genomic_DNA"/>
</dbReference>
<name>A0A024HQV7_PSEKB</name>
<dbReference type="Gene3D" id="3.40.50.1010">
    <property type="entry name" value="5'-nuclease"/>
    <property type="match status" value="1"/>
</dbReference>
<sequence length="229" mass="26183">MRTAFFVDGYNLFYGLLAGTEFKWLDLPGLLQHVLRVQDPSAQTAAIRYFTASVKPDLASRGVASKEAQDTYIRALKARGVEVFLGRHRLEPGRAPRFISKHIPASRADQVDIWELEEKETDVHLAISMYRLASRQATLGPNERIGQIVLVSADTDMAPALRAMREDFPELRLGVILPHREGLKREPPGSLQEHSHWMRRIITKEELRAHQFPPRVPTRKRPACKPDYW</sequence>
<dbReference type="HOGENOM" id="CLU_076076_0_0_6"/>
<dbReference type="OrthoDB" id="9809421at2"/>
<dbReference type="PATRIC" id="fig|1301098.3.peg.5729"/>
<proteinExistence type="predicted"/>
<reference evidence="1 2" key="2">
    <citation type="submission" date="2014-05" db="EMBL/GenBank/DDBJ databases">
        <title>Genome sequence of the 3-chlorobenzoate degrading bacterium Pseudomonas knackmussii B13 shows multiple evidence for horizontal gene transfer.</title>
        <authorList>
            <person name="Miyazaki R."/>
            <person name="Bertelli C."/>
            <person name="Falquet L."/>
            <person name="Robinson-Rechavi M."/>
            <person name="Gharib W."/>
            <person name="Roy S."/>
            <person name="Van der Meer J.R."/>
        </authorList>
    </citation>
    <scope>NUCLEOTIDE SEQUENCE [LARGE SCALE GENOMIC DNA]</scope>
    <source>
        <strain evidence="1 2">B13</strain>
    </source>
</reference>
<reference evidence="1 2" key="1">
    <citation type="submission" date="2013-03" db="EMBL/GenBank/DDBJ databases">
        <authorList>
            <person name="Linke B."/>
        </authorList>
    </citation>
    <scope>NUCLEOTIDE SEQUENCE [LARGE SCALE GENOMIC DNA]</scope>
    <source>
        <strain evidence="1 2">B13</strain>
    </source>
</reference>
<protein>
    <submittedName>
        <fullName evidence="1">Uncharacterized protein</fullName>
    </submittedName>
</protein>
<keyword evidence="2" id="KW-1185">Reference proteome</keyword>
<accession>A0A024HQV7</accession>
<evidence type="ECO:0000313" key="1">
    <source>
        <dbReference type="EMBL" id="CDF87057.1"/>
    </source>
</evidence>
<dbReference type="AlphaFoldDB" id="A0A024HQV7"/>
<evidence type="ECO:0000313" key="2">
    <source>
        <dbReference type="Proteomes" id="UP000025241"/>
    </source>
</evidence>
<organism evidence="1 2">
    <name type="scientific">Pseudomonas knackmussii (strain DSM 6978 / CCUG 54928 / LMG 23759 / B13)</name>
    <dbReference type="NCBI Taxonomy" id="1301098"/>
    <lineage>
        <taxon>Bacteria</taxon>
        <taxon>Pseudomonadati</taxon>
        <taxon>Pseudomonadota</taxon>
        <taxon>Gammaproteobacteria</taxon>
        <taxon>Pseudomonadales</taxon>
        <taxon>Pseudomonadaceae</taxon>
        <taxon>Pseudomonas</taxon>
    </lineage>
</organism>
<gene>
    <name evidence="1" type="ORF">PKB_5752</name>
</gene>